<evidence type="ECO:0000313" key="2">
    <source>
        <dbReference type="Proteomes" id="UP000002297"/>
    </source>
</evidence>
<dbReference type="HOGENOM" id="CLU_032377_0_0_10"/>
<keyword evidence="1" id="KW-0808">Transferase</keyword>
<reference evidence="1 2" key="1">
    <citation type="journal article" date="2010" name="J. Bacteriol.">
        <title>The complete genome sequence of Croceibacter atlanticus HTCC2559T.</title>
        <authorList>
            <person name="Oh H.M."/>
            <person name="Kang I."/>
            <person name="Ferriera S."/>
            <person name="Giovannoni S.J."/>
            <person name="Cho J.C."/>
        </authorList>
    </citation>
    <scope>NUCLEOTIDE SEQUENCE [LARGE SCALE GENOMIC DNA]</scope>
    <source>
        <strain evidence="2">ATCC BAA-628 / HTCC2559 / KCTC 12090</strain>
    </source>
</reference>
<dbReference type="EMBL" id="CP002046">
    <property type="protein sequence ID" value="EAP86128.1"/>
    <property type="molecule type" value="Genomic_DNA"/>
</dbReference>
<accession>A3UBX7</accession>
<evidence type="ECO:0000313" key="1">
    <source>
        <dbReference type="EMBL" id="EAP86128.1"/>
    </source>
</evidence>
<dbReference type="GO" id="GO:0016740">
    <property type="term" value="F:transferase activity"/>
    <property type="evidence" value="ECO:0007669"/>
    <property type="project" value="UniProtKB-KW"/>
</dbReference>
<organism evidence="1 2">
    <name type="scientific">Croceibacter atlanticus (strain ATCC BAA-628 / JCM 21780 / CIP 108009 / IAM 15332 / KCTC 12090 / HTCC2559)</name>
    <dbReference type="NCBI Taxonomy" id="216432"/>
    <lineage>
        <taxon>Bacteria</taxon>
        <taxon>Pseudomonadati</taxon>
        <taxon>Bacteroidota</taxon>
        <taxon>Flavobacteriia</taxon>
        <taxon>Flavobacteriales</taxon>
        <taxon>Flavobacteriaceae</taxon>
        <taxon>Croceibacter</taxon>
    </lineage>
</organism>
<dbReference type="OrthoDB" id="9794575at2"/>
<dbReference type="eggNOG" id="COG0438">
    <property type="taxonomic scope" value="Bacteria"/>
</dbReference>
<dbReference type="Gene3D" id="3.40.50.2000">
    <property type="entry name" value="Glycogen Phosphorylase B"/>
    <property type="match status" value="2"/>
</dbReference>
<dbReference type="GeneID" id="89453521"/>
<gene>
    <name evidence="1" type="ordered locus">CA2559_08846</name>
</gene>
<dbReference type="STRING" id="216432.CA2559_08846"/>
<dbReference type="CAZy" id="GT4">
    <property type="family name" value="Glycosyltransferase Family 4"/>
</dbReference>
<dbReference type="Proteomes" id="UP000002297">
    <property type="component" value="Chromosome"/>
</dbReference>
<dbReference type="RefSeq" id="WP_013187514.1">
    <property type="nucleotide sequence ID" value="NC_014230.1"/>
</dbReference>
<dbReference type="KEGG" id="cat:CA2559_08846"/>
<keyword evidence="2" id="KW-1185">Reference proteome</keyword>
<protein>
    <submittedName>
        <fullName evidence="1">Tpr/glycosyl transferase domain protein</fullName>
    </submittedName>
</protein>
<proteinExistence type="predicted"/>
<dbReference type="SUPFAM" id="SSF53756">
    <property type="entry name" value="UDP-Glycosyltransferase/glycogen phosphorylase"/>
    <property type="match status" value="1"/>
</dbReference>
<sequence>MKRVLIIAYYWPPAGGPGVQRWLQFVNYLPNFNIQPIVYVPDNPSYPILDETLQSKITDVEVLKQPISEPYRFANFFSKKDTASISSGLIPKEKKQSLVQKFLLFVRGNFFIPDARKSWVKPSVCYLKEYLNNNPVNAIITTGPPHSLHLIGKQLKEHMDVTWLADFRDPWTTIGYHKKLKLMPWAKRKHLVLEASVLNTADHIITTSFTTKKEFEALTEKPISVITNGYNASDFKLITKVALDAKFTLAHIGSLLSDRNPQVLWQTLQELIEEHKDFSEAFQLKLAGKVSEDLLSTIQSYNLKNHINLLGYITHESAFKEMKSAQLLLLIEIDSDETKGIIAGKVFEYLLAKRPILAIGPKNWDVSKIINDTTSGKVFHYEEKDILKHYIFSAFQDYKNGMLHINSTNIEQFSRKQLTQQLSEVILKVTT</sequence>
<dbReference type="AlphaFoldDB" id="A3UBX7"/>
<name>A3UBX7_CROAH</name>